<dbReference type="EMBL" id="JANAWD010000140">
    <property type="protein sequence ID" value="KAJ3485845.1"/>
    <property type="molecule type" value="Genomic_DNA"/>
</dbReference>
<organism evidence="1 2">
    <name type="scientific">Meripilus lineatus</name>
    <dbReference type="NCBI Taxonomy" id="2056292"/>
    <lineage>
        <taxon>Eukaryota</taxon>
        <taxon>Fungi</taxon>
        <taxon>Dikarya</taxon>
        <taxon>Basidiomycota</taxon>
        <taxon>Agaricomycotina</taxon>
        <taxon>Agaricomycetes</taxon>
        <taxon>Polyporales</taxon>
        <taxon>Meripilaceae</taxon>
        <taxon>Meripilus</taxon>
    </lineage>
</organism>
<dbReference type="AlphaFoldDB" id="A0AAD5V6D7"/>
<comment type="caution">
    <text evidence="1">The sequence shown here is derived from an EMBL/GenBank/DDBJ whole genome shotgun (WGS) entry which is preliminary data.</text>
</comment>
<keyword evidence="2" id="KW-1185">Reference proteome</keyword>
<reference evidence="1" key="1">
    <citation type="submission" date="2022-07" db="EMBL/GenBank/DDBJ databases">
        <title>Genome Sequence of Physisporinus lineatus.</title>
        <authorList>
            <person name="Buettner E."/>
        </authorList>
    </citation>
    <scope>NUCLEOTIDE SEQUENCE</scope>
    <source>
        <strain evidence="1">VT162</strain>
    </source>
</reference>
<evidence type="ECO:0000313" key="1">
    <source>
        <dbReference type="EMBL" id="KAJ3485845.1"/>
    </source>
</evidence>
<dbReference type="Proteomes" id="UP001212997">
    <property type="component" value="Unassembled WGS sequence"/>
</dbReference>
<gene>
    <name evidence="1" type="ORF">NLI96_g4674</name>
</gene>
<protein>
    <submittedName>
        <fullName evidence="1">Uncharacterized protein</fullName>
    </submittedName>
</protein>
<accession>A0AAD5V6D7</accession>
<sequence>MTFTTFTTLNDLSRPLTTLTTSHDFYDLLRLLRPLRATLSKDPSPIFTSQSRHIHTPRFTATVCQFAHSLPSLSTQPAPYPTSSPDIGSTRLDGHLACAVLSTPQHIWKLETVQDLSVDNLLNPG</sequence>
<evidence type="ECO:0000313" key="2">
    <source>
        <dbReference type="Proteomes" id="UP001212997"/>
    </source>
</evidence>
<proteinExistence type="predicted"/>
<name>A0AAD5V6D7_9APHY</name>